<feature type="non-terminal residue" evidence="1">
    <location>
        <position position="106"/>
    </location>
</feature>
<dbReference type="Proteomes" id="UP000823046">
    <property type="component" value="Unassembled WGS sequence"/>
</dbReference>
<dbReference type="InterPro" id="IPR012337">
    <property type="entry name" value="RNaseH-like_sf"/>
</dbReference>
<dbReference type="InterPro" id="IPR036397">
    <property type="entry name" value="RNaseH_sf"/>
</dbReference>
<keyword evidence="2" id="KW-1185">Reference proteome</keyword>
<evidence type="ECO:0000313" key="2">
    <source>
        <dbReference type="Proteomes" id="UP000823046"/>
    </source>
</evidence>
<sequence length="106" mass="12024">MRTSILAPIHAKTAQIIADTMLEMIFLYGPPNQVITSKGQEFVSTNELVFKKFSIQHDFASCCHIQSNGQDKSGQISQNDWDDHVRNIAYNINITYQKSINCSPYL</sequence>
<dbReference type="SUPFAM" id="SSF53098">
    <property type="entry name" value="Ribonuclease H-like"/>
    <property type="match status" value="1"/>
</dbReference>
<gene>
    <name evidence="1" type="ORF">IE077_002810</name>
</gene>
<dbReference type="Gene3D" id="3.30.420.10">
    <property type="entry name" value="Ribonuclease H-like superfamily/Ribonuclease H"/>
    <property type="match status" value="1"/>
</dbReference>
<comment type="caution">
    <text evidence="1">The sequence shown here is derived from an EMBL/GenBank/DDBJ whole genome shotgun (WGS) entry which is preliminary data.</text>
</comment>
<organism evidence="1 2">
    <name type="scientific">Cardiosporidium cionae</name>
    <dbReference type="NCBI Taxonomy" id="476202"/>
    <lineage>
        <taxon>Eukaryota</taxon>
        <taxon>Sar</taxon>
        <taxon>Alveolata</taxon>
        <taxon>Apicomplexa</taxon>
        <taxon>Aconoidasida</taxon>
        <taxon>Nephromycida</taxon>
        <taxon>Cardiosporidium</taxon>
    </lineage>
</organism>
<evidence type="ECO:0008006" key="3">
    <source>
        <dbReference type="Google" id="ProtNLM"/>
    </source>
</evidence>
<evidence type="ECO:0000313" key="1">
    <source>
        <dbReference type="EMBL" id="KAF8817920.1"/>
    </source>
</evidence>
<name>A0ABQ7J4A7_9APIC</name>
<proteinExistence type="predicted"/>
<protein>
    <recommendedName>
        <fullName evidence="3">Integrase catalytic domain-containing protein</fullName>
    </recommendedName>
</protein>
<accession>A0ABQ7J4A7</accession>
<dbReference type="EMBL" id="JADAQX010001215">
    <property type="protein sequence ID" value="KAF8817920.1"/>
    <property type="molecule type" value="Genomic_DNA"/>
</dbReference>
<reference evidence="1 2" key="1">
    <citation type="journal article" date="2020" name="bioRxiv">
        <title>Metabolic contributions of an alphaproteobacterial endosymbiont in the apicomplexan Cardiosporidium cionae.</title>
        <authorList>
            <person name="Hunter E.S."/>
            <person name="Paight C.J."/>
            <person name="Lane C.E."/>
        </authorList>
    </citation>
    <scope>NUCLEOTIDE SEQUENCE [LARGE SCALE GENOMIC DNA]</scope>
    <source>
        <strain evidence="1">ESH_2018</strain>
    </source>
</reference>